<keyword evidence="4 8" id="KW-0812">Transmembrane</keyword>
<evidence type="ECO:0000256" key="2">
    <source>
        <dbReference type="ARBA" id="ARBA00007015"/>
    </source>
</evidence>
<keyword evidence="5 8" id="KW-1133">Transmembrane helix</keyword>
<keyword evidence="3" id="KW-0813">Transport</keyword>
<evidence type="ECO:0000256" key="5">
    <source>
        <dbReference type="ARBA" id="ARBA00022989"/>
    </source>
</evidence>
<feature type="transmembrane region" description="Helical" evidence="8">
    <location>
        <begin position="396"/>
        <end position="414"/>
    </location>
</feature>
<dbReference type="GO" id="GO:0008517">
    <property type="term" value="F:folic acid transmembrane transporter activity"/>
    <property type="evidence" value="ECO:0000318"/>
    <property type="project" value="GO_Central"/>
</dbReference>
<evidence type="ECO:0000256" key="6">
    <source>
        <dbReference type="ARBA" id="ARBA00023136"/>
    </source>
</evidence>
<dbReference type="PANTHER" id="PTHR31585">
    <property type="entry name" value="FOLATE-BIOPTERIN TRANSPORTER 1, CHLOROPLASTIC"/>
    <property type="match status" value="1"/>
</dbReference>
<feature type="transmembrane region" description="Helical" evidence="8">
    <location>
        <begin position="290"/>
        <end position="310"/>
    </location>
</feature>
<evidence type="ECO:0000256" key="1">
    <source>
        <dbReference type="ARBA" id="ARBA00004141"/>
    </source>
</evidence>
<evidence type="ECO:0000256" key="3">
    <source>
        <dbReference type="ARBA" id="ARBA00022448"/>
    </source>
</evidence>
<feature type="transmembrane region" description="Helical" evidence="8">
    <location>
        <begin position="164"/>
        <end position="183"/>
    </location>
</feature>
<accession>A0A022RUW3</accession>
<comment type="similarity">
    <text evidence="2">Belongs to the major facilitator superfamily. Folate-biopterin transporter (TC 2.A.71) family.</text>
</comment>
<gene>
    <name evidence="9" type="ORF">MIMGU_mgv1a005932mg</name>
</gene>
<dbReference type="AlphaFoldDB" id="A0A022RUW3"/>
<feature type="transmembrane region" description="Helical" evidence="8">
    <location>
        <begin position="136"/>
        <end position="157"/>
    </location>
</feature>
<feature type="transmembrane region" description="Helical" evidence="8">
    <location>
        <begin position="258"/>
        <end position="278"/>
    </location>
</feature>
<evidence type="ECO:0008006" key="11">
    <source>
        <dbReference type="Google" id="ProtNLM"/>
    </source>
</evidence>
<dbReference type="InterPro" id="IPR004324">
    <property type="entry name" value="FBT"/>
</dbReference>
<feature type="transmembrane region" description="Helical" evidence="8">
    <location>
        <begin position="228"/>
        <end position="246"/>
    </location>
</feature>
<dbReference type="Gene3D" id="1.20.1250.20">
    <property type="entry name" value="MFS general substrate transporter like domains"/>
    <property type="match status" value="1"/>
</dbReference>
<reference evidence="9 10" key="1">
    <citation type="journal article" date="2013" name="Proc. Natl. Acad. Sci. U.S.A.">
        <title>Fine-scale variation in meiotic recombination in Mimulus inferred from population shotgun sequencing.</title>
        <authorList>
            <person name="Hellsten U."/>
            <person name="Wright K.M."/>
            <person name="Jenkins J."/>
            <person name="Shu S."/>
            <person name="Yuan Y."/>
            <person name="Wessler S.R."/>
            <person name="Schmutz J."/>
            <person name="Willis J.H."/>
            <person name="Rokhsar D.S."/>
        </authorList>
    </citation>
    <scope>NUCLEOTIDE SEQUENCE [LARGE SCALE GENOMIC DNA]</scope>
    <source>
        <strain evidence="10">cv. DUN x IM62</strain>
    </source>
</reference>
<name>A0A022RUW3_ERYGU</name>
<dbReference type="STRING" id="4155.A0A022RUW3"/>
<dbReference type="SUPFAM" id="SSF103473">
    <property type="entry name" value="MFS general substrate transporter"/>
    <property type="match status" value="1"/>
</dbReference>
<dbReference type="GO" id="GO:0016020">
    <property type="term" value="C:membrane"/>
    <property type="evidence" value="ECO:0007669"/>
    <property type="project" value="UniProtKB-SubCell"/>
</dbReference>
<dbReference type="NCBIfam" id="TIGR00788">
    <property type="entry name" value="fbt"/>
    <property type="match status" value="1"/>
</dbReference>
<feature type="transmembrane region" description="Helical" evidence="8">
    <location>
        <begin position="358"/>
        <end position="384"/>
    </location>
</feature>
<comment type="similarity">
    <text evidence="7">Belongs to the major facilitator superfamily. Phosphate:H(+) symporter (TC 2.A.1.9) family.</text>
</comment>
<dbReference type="PANTHER" id="PTHR31585:SF12">
    <property type="entry name" value="FOLATE-BIOPTERIN TRANSPORTER 9, CHLOROPLASTIC-RELATED"/>
    <property type="match status" value="1"/>
</dbReference>
<dbReference type="eggNOG" id="ENOG502QSTI">
    <property type="taxonomic scope" value="Eukaryota"/>
</dbReference>
<dbReference type="Proteomes" id="UP000030748">
    <property type="component" value="Unassembled WGS sequence"/>
</dbReference>
<evidence type="ECO:0000313" key="10">
    <source>
        <dbReference type="Proteomes" id="UP000030748"/>
    </source>
</evidence>
<protein>
    <recommendedName>
        <fullName evidence="11">Major facilitator superfamily (MFS) profile domain-containing protein</fullName>
    </recommendedName>
</protein>
<dbReference type="InterPro" id="IPR036259">
    <property type="entry name" value="MFS_trans_sf"/>
</dbReference>
<sequence length="464" mass="50510">MVVLCGVGYYVNGFRGFPWLALNFHMAHNLNMHPSALQIVQNSANLPMVAKPFYGILSDALYIGGARRLPYISIGVVLQVLSWGSLALIPVANEALAPIMACILLGNLGASISEVAKDALVAEYGHNTKLPGLQSYAYMASAIGGVLGNLLGGFFLLKTHQTKSMFLAFAAMLMFQLTISLTTREESLGLSQPSIHRARLSESVPQIIKKQYSDLTVAVKEEGILHPLFWLVSSILVIPMLSGSIFCYQTQCLNLDPLIIGMSKVTGQLMLLGLAVVYNRFGQTVPMRNLAVGVQILYAFSLLLDLVLVKGINIQIGISNEVFTLCFSGLAETIGQFKLLPFYVFFASLAPQGCEGSLMSFLASVLCLSSIFSGFLGVGFASFLGINSGDYSRLPLGIVVQFVLALLPLCWIGFVPDLQAVAVDEKCGRIGRSKRTRMNRRVGRVVFDSAAISYRRERESDLRR</sequence>
<feature type="transmembrane region" description="Helical" evidence="8">
    <location>
        <begin position="69"/>
        <end position="89"/>
    </location>
</feature>
<evidence type="ECO:0000313" key="9">
    <source>
        <dbReference type="EMBL" id="EYU43781.1"/>
    </source>
</evidence>
<proteinExistence type="inferred from homology"/>
<keyword evidence="10" id="KW-1185">Reference proteome</keyword>
<keyword evidence="6 8" id="KW-0472">Membrane</keyword>
<dbReference type="InterPro" id="IPR039309">
    <property type="entry name" value="BT1"/>
</dbReference>
<evidence type="ECO:0000256" key="8">
    <source>
        <dbReference type="SAM" id="Phobius"/>
    </source>
</evidence>
<organism evidence="9 10">
    <name type="scientific">Erythranthe guttata</name>
    <name type="common">Yellow monkey flower</name>
    <name type="synonym">Mimulus guttatus</name>
    <dbReference type="NCBI Taxonomy" id="4155"/>
    <lineage>
        <taxon>Eukaryota</taxon>
        <taxon>Viridiplantae</taxon>
        <taxon>Streptophyta</taxon>
        <taxon>Embryophyta</taxon>
        <taxon>Tracheophyta</taxon>
        <taxon>Spermatophyta</taxon>
        <taxon>Magnoliopsida</taxon>
        <taxon>eudicotyledons</taxon>
        <taxon>Gunneridae</taxon>
        <taxon>Pentapetalae</taxon>
        <taxon>asterids</taxon>
        <taxon>lamiids</taxon>
        <taxon>Lamiales</taxon>
        <taxon>Phrymaceae</taxon>
        <taxon>Erythranthe</taxon>
    </lineage>
</organism>
<dbReference type="EMBL" id="KI630234">
    <property type="protein sequence ID" value="EYU43781.1"/>
    <property type="molecule type" value="Genomic_DNA"/>
</dbReference>
<feature type="transmembrane region" description="Helical" evidence="8">
    <location>
        <begin position="322"/>
        <end position="346"/>
    </location>
</feature>
<dbReference type="Pfam" id="PF03092">
    <property type="entry name" value="BT1"/>
    <property type="match status" value="1"/>
</dbReference>
<dbReference type="GO" id="GO:0098838">
    <property type="term" value="P:folate transmembrane transport"/>
    <property type="evidence" value="ECO:0000318"/>
    <property type="project" value="GO_Central"/>
</dbReference>
<evidence type="ECO:0000256" key="4">
    <source>
        <dbReference type="ARBA" id="ARBA00022692"/>
    </source>
</evidence>
<comment type="subcellular location">
    <subcellularLocation>
        <location evidence="1">Membrane</location>
        <topology evidence="1">Multi-pass membrane protein</topology>
    </subcellularLocation>
</comment>
<evidence type="ECO:0000256" key="7">
    <source>
        <dbReference type="ARBA" id="ARBA00044504"/>
    </source>
</evidence>